<dbReference type="HOGENOM" id="CLU_206993_1_0_9"/>
<dbReference type="EMBL" id="CP000229">
    <property type="protein sequence ID" value="ACM16010.1"/>
    <property type="molecule type" value="Genomic_DNA"/>
</dbReference>
<evidence type="ECO:0008006" key="3">
    <source>
        <dbReference type="Google" id="ProtNLM"/>
    </source>
</evidence>
<keyword evidence="1" id="KW-0614">Plasmid</keyword>
<geneLocation type="plasmid" evidence="1 2">
    <name>pBc53</name>
</geneLocation>
<proteinExistence type="predicted"/>
<dbReference type="InterPro" id="IPR025041">
    <property type="entry name" value="DUF3983"/>
</dbReference>
<protein>
    <recommendedName>
        <fullName evidence="3">DUF3983 domain-containing protein</fullName>
    </recommendedName>
</protein>
<dbReference type="Pfam" id="PF13137">
    <property type="entry name" value="DUF3983"/>
    <property type="match status" value="1"/>
</dbReference>
<gene>
    <name evidence="1" type="ordered locus">BCQ_PT48</name>
</gene>
<evidence type="ECO:0000313" key="2">
    <source>
        <dbReference type="Proteomes" id="UP000000441"/>
    </source>
</evidence>
<evidence type="ECO:0000313" key="1">
    <source>
        <dbReference type="EMBL" id="ACM16010.1"/>
    </source>
</evidence>
<organism evidence="1 2">
    <name type="scientific">Bacillus cereus (strain Q1)</name>
    <dbReference type="NCBI Taxonomy" id="361100"/>
    <lineage>
        <taxon>Bacteria</taxon>
        <taxon>Bacillati</taxon>
        <taxon>Bacillota</taxon>
        <taxon>Bacilli</taxon>
        <taxon>Bacillales</taxon>
        <taxon>Bacillaceae</taxon>
        <taxon>Bacillus</taxon>
        <taxon>Bacillus cereus group</taxon>
    </lineage>
</organism>
<reference evidence="1 2" key="1">
    <citation type="journal article" date="2009" name="J. Bacteriol.">
        <title>Complete genome sequence of the extremophilic Bacillus cereus strain Q1 with industrial applications.</title>
        <authorList>
            <person name="Xiong Z."/>
            <person name="Jiang Y."/>
            <person name="Qi D."/>
            <person name="Lu H."/>
            <person name="Yang F."/>
            <person name="Yang J."/>
            <person name="Chen L."/>
            <person name="Sun L."/>
            <person name="Xu X."/>
            <person name="Xue Y."/>
            <person name="Zhu Y."/>
            <person name="Jin Q."/>
        </authorList>
    </citation>
    <scope>NUCLEOTIDE SEQUENCE [LARGE SCALE GENOMIC DNA]</scope>
    <source>
        <strain evidence="1 2">Q1</strain>
        <plasmid evidence="1 2">pBc53</plasmid>
    </source>
</reference>
<name>B9J6L5_BACCQ</name>
<sequence length="40" mass="4941">MANRKKQKIKKYINRRAKQFDKHRVDAAWRNIFVKRGVIK</sequence>
<dbReference type="Proteomes" id="UP000000441">
    <property type="component" value="Plasmid pBc53"/>
</dbReference>
<accession>B9J6L5</accession>
<dbReference type="AlphaFoldDB" id="B9J6L5"/>
<dbReference type="KEGG" id="bcq:BCQ_PT48"/>